<dbReference type="InterPro" id="IPR019994">
    <property type="entry name" value="Lipid-A-disac_synthase-rel_put"/>
</dbReference>
<evidence type="ECO:0008006" key="3">
    <source>
        <dbReference type="Google" id="ProtNLM"/>
    </source>
</evidence>
<dbReference type="PANTHER" id="PTHR39517">
    <property type="entry name" value="SLL0192 PROTEIN"/>
    <property type="match status" value="1"/>
</dbReference>
<proteinExistence type="predicted"/>
<reference evidence="1 2" key="2">
    <citation type="submission" date="2018-06" db="EMBL/GenBank/DDBJ databases">
        <title>Metagenomic assembly of (sub)arctic Cyanobacteria and their associated microbiome from non-axenic cultures.</title>
        <authorList>
            <person name="Baurain D."/>
        </authorList>
    </citation>
    <scope>NUCLEOTIDE SEQUENCE [LARGE SCALE GENOMIC DNA]</scope>
    <source>
        <strain evidence="1">ULC027bin1</strain>
    </source>
</reference>
<accession>A0A2W4XQ37</accession>
<gene>
    <name evidence="1" type="ORF">DCF15_05385</name>
</gene>
<protein>
    <recommendedName>
        <fullName evidence="3">Glycosyltransferase</fullName>
    </recommendedName>
</protein>
<dbReference type="Proteomes" id="UP000249794">
    <property type="component" value="Unassembled WGS sequence"/>
</dbReference>
<feature type="non-terminal residue" evidence="1">
    <location>
        <position position="66"/>
    </location>
</feature>
<evidence type="ECO:0000313" key="1">
    <source>
        <dbReference type="EMBL" id="PZO58357.1"/>
    </source>
</evidence>
<reference evidence="2" key="1">
    <citation type="submission" date="2018-04" db="EMBL/GenBank/DDBJ databases">
        <authorList>
            <person name="Cornet L."/>
        </authorList>
    </citation>
    <scope>NUCLEOTIDE SEQUENCE [LARGE SCALE GENOMIC DNA]</scope>
</reference>
<name>A0A2W4XQ37_9CYAN</name>
<organism evidence="1 2">
    <name type="scientific">Phormidesmis priestleyi</name>
    <dbReference type="NCBI Taxonomy" id="268141"/>
    <lineage>
        <taxon>Bacteria</taxon>
        <taxon>Bacillati</taxon>
        <taxon>Cyanobacteriota</taxon>
        <taxon>Cyanophyceae</taxon>
        <taxon>Leptolyngbyales</taxon>
        <taxon>Leptolyngbyaceae</taxon>
        <taxon>Phormidesmis</taxon>
    </lineage>
</organism>
<evidence type="ECO:0000313" key="2">
    <source>
        <dbReference type="Proteomes" id="UP000249794"/>
    </source>
</evidence>
<dbReference type="EMBL" id="QBMP01000035">
    <property type="protein sequence ID" value="PZO58357.1"/>
    <property type="molecule type" value="Genomic_DNA"/>
</dbReference>
<dbReference type="PANTHER" id="PTHR39517:SF1">
    <property type="entry name" value="LIPID-A-DISACCHARIDE SYNTHASE"/>
    <property type="match status" value="1"/>
</dbReference>
<sequence length="66" mass="7162">MPQRLLYISNGHGEDDNSSHVIRSLKAIRPDLEIFALPIVGEGNAYRKLGIPIVGPTYVLPSGGFT</sequence>
<dbReference type="AlphaFoldDB" id="A0A2W4XQ37"/>
<comment type="caution">
    <text evidence="1">The sequence shown here is derived from an EMBL/GenBank/DDBJ whole genome shotgun (WGS) entry which is preliminary data.</text>
</comment>